<proteinExistence type="inferred from homology"/>
<dbReference type="InterPro" id="IPR045002">
    <property type="entry name" value="Ech1-like"/>
</dbReference>
<feature type="compositionally biased region" description="Low complexity" evidence="7">
    <location>
        <begin position="645"/>
        <end position="654"/>
    </location>
</feature>
<evidence type="ECO:0000256" key="1">
    <source>
        <dbReference type="ARBA" id="ARBA00005005"/>
    </source>
</evidence>
<reference evidence="9" key="1">
    <citation type="submission" date="2020-05" db="EMBL/GenBank/DDBJ databases">
        <title>Phylogenomic resolution of chytrid fungi.</title>
        <authorList>
            <person name="Stajich J.E."/>
            <person name="Amses K."/>
            <person name="Simmons R."/>
            <person name="Seto K."/>
            <person name="Myers J."/>
            <person name="Bonds A."/>
            <person name="Quandt C.A."/>
            <person name="Barry K."/>
            <person name="Liu P."/>
            <person name="Grigoriev I."/>
            <person name="Longcore J.E."/>
            <person name="James T.Y."/>
        </authorList>
    </citation>
    <scope>NUCLEOTIDE SEQUENCE</scope>
    <source>
        <strain evidence="9">JEL0513</strain>
    </source>
</reference>
<dbReference type="InterPro" id="IPR014748">
    <property type="entry name" value="Enoyl-CoA_hydra_C"/>
</dbReference>
<comment type="similarity">
    <text evidence="2 6">Belongs to the enoyl-CoA hydratase/isomerase family.</text>
</comment>
<sequence>MWRELRECFSTLTNVFPDARAVVVSGVGRGFTAGLDLSDAALGASNGDPARAGFGFLDVVYSLQASLSAIETCRIPVIAAVHGPCIGAGIDLITACDVRYAAVNTVFSVKEVDVGLAADVGTLQRLPKVVGNSSWVHEICLTARNFTAAEALEHQLVSKVVDGSVEQVLEVAIKIASLIAEKSPVAVAGTKNVLKYSRDHSVEDGLKYVGVCVKELEVKYCDVLVLLREIMSVVFNPQTEHLTKRTGKDISPSKVGNVSGAGTDSVPVPSSARILSSSSLSLPQTIQTQLQSAQPTHLSSAVPPPTLEQLQRLAHSLKEKSMRNNSKSPSISTTAAFPHQPSTNTTNSNNNNAVNYAVGDVSDADAASYFNILFDPSVTSSSISSLEHSSVSEISGNIIDSCSPTSSITDLGSLTPADSAIFHAFELPYSESLNSNKASAAAPIDGMKIQKNLFSTLYMPPSINSADSPVAGNLSAVSSPDLFATFSSVSSTDWIGGSSLFLNDGVFEMLNIAQQIQADQMILDHLQPQDPVGVSMSQLNTFVAPTKEEMEDVAYFGLSDEVKFLHPFLEQEEEEKEEKERLQQSEAVESVSTESNIQESRKTPAGPPPPPPQKRPRGRPRKIQPPTETDKTPLTSSSTKKRKPSSPIRPKLSSSLAFIQSPTFAKQEDTEEFDEISYYIQLAEAATSGVGGIDSALNKNANIIKPLLARPLHPADAAKISLHSFRPSRPMDADLAREYLALKDPKLSAKERRQLRNKLSARSFRERRKEYIDTIEAELRAVVGEAVEARDALDGIVNERDMYRQMYEDLEARFASVKIEDGSLSKQLEESGSSGSGNTSKSGNSSNRKKYAGECRVNANFATTITTTSAVATTAAPNRTNLENNSIRVHSVSVPEVSEDVLQWLQVVSPSMSAPTPFDSMAMYAMKQYEPVLYKKQQQWSKLAFSDWMFVMLRQVQKCAEDELGGVVDMLDSEDVDTLCGVDDEDDDWDDCEYDSLTVHTATSALASLVDSRNGFDDDDDDVSLFGDDQEVVDTISTTVVVHDFLMREDPLWRLFQSLNLEQTAAFAVKQ</sequence>
<comment type="pathway">
    <text evidence="1">Lipid metabolism; fatty acid beta-oxidation.</text>
</comment>
<dbReference type="GO" id="GO:0051750">
    <property type="term" value="F:delta(3,5)-delta(2,4)-dienoyl-CoA isomerase activity"/>
    <property type="evidence" value="ECO:0007669"/>
    <property type="project" value="TreeGrafter"/>
</dbReference>
<feature type="compositionally biased region" description="Polar residues" evidence="7">
    <location>
        <begin position="323"/>
        <end position="335"/>
    </location>
</feature>
<feature type="domain" description="BZIP" evidence="8">
    <location>
        <begin position="750"/>
        <end position="810"/>
    </location>
</feature>
<keyword evidence="4" id="KW-0443">Lipid metabolism</keyword>
<name>A0AAD5SZN3_9FUNG</name>
<evidence type="ECO:0000313" key="10">
    <source>
        <dbReference type="Proteomes" id="UP001211907"/>
    </source>
</evidence>
<organism evidence="9 10">
    <name type="scientific">Physocladia obscura</name>
    <dbReference type="NCBI Taxonomy" id="109957"/>
    <lineage>
        <taxon>Eukaryota</taxon>
        <taxon>Fungi</taxon>
        <taxon>Fungi incertae sedis</taxon>
        <taxon>Chytridiomycota</taxon>
        <taxon>Chytridiomycota incertae sedis</taxon>
        <taxon>Chytridiomycetes</taxon>
        <taxon>Chytridiales</taxon>
        <taxon>Chytriomycetaceae</taxon>
        <taxon>Physocladia</taxon>
    </lineage>
</organism>
<dbReference type="EMBL" id="JADGJH010001331">
    <property type="protein sequence ID" value="KAJ3114903.1"/>
    <property type="molecule type" value="Genomic_DNA"/>
</dbReference>
<dbReference type="PROSITE" id="PS50217">
    <property type="entry name" value="BZIP"/>
    <property type="match status" value="1"/>
</dbReference>
<dbReference type="InterPro" id="IPR001753">
    <property type="entry name" value="Enoyl-CoA_hydra/iso"/>
</dbReference>
<dbReference type="SUPFAM" id="SSF52096">
    <property type="entry name" value="ClpP/crotonase"/>
    <property type="match status" value="1"/>
</dbReference>
<dbReference type="CDD" id="cd06558">
    <property type="entry name" value="crotonase-like"/>
    <property type="match status" value="1"/>
</dbReference>
<accession>A0AAD5SZN3</accession>
<dbReference type="SUPFAM" id="SSF57959">
    <property type="entry name" value="Leucine zipper domain"/>
    <property type="match status" value="1"/>
</dbReference>
<gene>
    <name evidence="9" type="ORF">HK100_001523</name>
</gene>
<feature type="region of interest" description="Disordered" evidence="7">
    <location>
        <begin position="825"/>
        <end position="849"/>
    </location>
</feature>
<keyword evidence="3" id="KW-0276">Fatty acid metabolism</keyword>
<feature type="compositionally biased region" description="Low complexity" evidence="7">
    <location>
        <begin position="342"/>
        <end position="351"/>
    </location>
</feature>
<dbReference type="Gene3D" id="1.10.12.10">
    <property type="entry name" value="Lyase 2-enoyl-coa Hydratase, Chain A, domain 2"/>
    <property type="match status" value="1"/>
</dbReference>
<evidence type="ECO:0000259" key="8">
    <source>
        <dbReference type="PROSITE" id="PS50217"/>
    </source>
</evidence>
<dbReference type="Gene3D" id="1.20.5.170">
    <property type="match status" value="1"/>
</dbReference>
<dbReference type="GO" id="GO:0006631">
    <property type="term" value="P:fatty acid metabolic process"/>
    <property type="evidence" value="ECO:0007669"/>
    <property type="project" value="UniProtKB-KW"/>
</dbReference>
<evidence type="ECO:0000256" key="3">
    <source>
        <dbReference type="ARBA" id="ARBA00022832"/>
    </source>
</evidence>
<dbReference type="InterPro" id="IPR004827">
    <property type="entry name" value="bZIP"/>
</dbReference>
<feature type="compositionally biased region" description="Polar residues" evidence="7">
    <location>
        <begin position="584"/>
        <end position="598"/>
    </location>
</feature>
<dbReference type="PANTHER" id="PTHR43149">
    <property type="entry name" value="ENOYL-COA HYDRATASE"/>
    <property type="match status" value="1"/>
</dbReference>
<keyword evidence="5" id="KW-0413">Isomerase</keyword>
<dbReference type="SMART" id="SM00338">
    <property type="entry name" value="BRLZ"/>
    <property type="match status" value="1"/>
</dbReference>
<dbReference type="InterPro" id="IPR029045">
    <property type="entry name" value="ClpP/crotonase-like_dom_sf"/>
</dbReference>
<evidence type="ECO:0000313" key="9">
    <source>
        <dbReference type="EMBL" id="KAJ3114903.1"/>
    </source>
</evidence>
<dbReference type="PROSITE" id="PS00166">
    <property type="entry name" value="ENOYL_COA_HYDRATASE"/>
    <property type="match status" value="1"/>
</dbReference>
<evidence type="ECO:0000256" key="2">
    <source>
        <dbReference type="ARBA" id="ARBA00005254"/>
    </source>
</evidence>
<dbReference type="InterPro" id="IPR046347">
    <property type="entry name" value="bZIP_sf"/>
</dbReference>
<dbReference type="InterPro" id="IPR018376">
    <property type="entry name" value="Enoyl-CoA_hyd/isom_CS"/>
</dbReference>
<evidence type="ECO:0000256" key="4">
    <source>
        <dbReference type="ARBA" id="ARBA00023098"/>
    </source>
</evidence>
<dbReference type="GO" id="GO:0003700">
    <property type="term" value="F:DNA-binding transcription factor activity"/>
    <property type="evidence" value="ECO:0007669"/>
    <property type="project" value="InterPro"/>
</dbReference>
<dbReference type="GO" id="GO:0005739">
    <property type="term" value="C:mitochondrion"/>
    <property type="evidence" value="ECO:0007669"/>
    <property type="project" value="TreeGrafter"/>
</dbReference>
<evidence type="ECO:0000256" key="7">
    <source>
        <dbReference type="SAM" id="MobiDB-lite"/>
    </source>
</evidence>
<evidence type="ECO:0000256" key="6">
    <source>
        <dbReference type="RuleBase" id="RU003707"/>
    </source>
</evidence>
<dbReference type="AlphaFoldDB" id="A0AAD5SZN3"/>
<comment type="caution">
    <text evidence="9">The sequence shown here is derived from an EMBL/GenBank/DDBJ whole genome shotgun (WGS) entry which is preliminary data.</text>
</comment>
<dbReference type="CDD" id="cd14810">
    <property type="entry name" value="bZIP_u1"/>
    <property type="match status" value="1"/>
</dbReference>
<dbReference type="Pfam" id="PF00378">
    <property type="entry name" value="ECH_1"/>
    <property type="match status" value="1"/>
</dbReference>
<dbReference type="Gene3D" id="3.90.226.10">
    <property type="entry name" value="2-enoyl-CoA Hydratase, Chain A, domain 1"/>
    <property type="match status" value="1"/>
</dbReference>
<feature type="compositionally biased region" description="Low complexity" evidence="7">
    <location>
        <begin position="830"/>
        <end position="846"/>
    </location>
</feature>
<protein>
    <recommendedName>
        <fullName evidence="8">BZIP domain-containing protein</fullName>
    </recommendedName>
</protein>
<dbReference type="Proteomes" id="UP001211907">
    <property type="component" value="Unassembled WGS sequence"/>
</dbReference>
<evidence type="ECO:0000256" key="5">
    <source>
        <dbReference type="ARBA" id="ARBA00023235"/>
    </source>
</evidence>
<feature type="region of interest" description="Disordered" evidence="7">
    <location>
        <begin position="242"/>
        <end position="270"/>
    </location>
</feature>
<feature type="region of interest" description="Disordered" evidence="7">
    <location>
        <begin position="319"/>
        <end position="351"/>
    </location>
</feature>
<feature type="region of interest" description="Disordered" evidence="7">
    <location>
        <begin position="571"/>
        <end position="654"/>
    </location>
</feature>
<keyword evidence="10" id="KW-1185">Reference proteome</keyword>
<dbReference type="PANTHER" id="PTHR43149:SF1">
    <property type="entry name" value="DELTA(3,5)-DELTA(2,4)-DIENOYL-COA ISOMERASE, MITOCHONDRIAL"/>
    <property type="match status" value="1"/>
</dbReference>